<dbReference type="Proteomes" id="UP000054485">
    <property type="component" value="Unassembled WGS sequence"/>
</dbReference>
<sequence length="55" mass="6233">MKQQLYDQLVELWLCLEALPMDIPVPLTAESKYKFSDFSLDAEWAVDIGEASAVN</sequence>
<dbReference type="InParanoid" id="A0A0D0BGX6"/>
<dbReference type="OrthoDB" id="3236755at2759"/>
<proteinExistence type="predicted"/>
<name>A0A0D0BGX6_9AGAM</name>
<protein>
    <submittedName>
        <fullName evidence="1">Uncharacterized protein</fullName>
    </submittedName>
</protein>
<feature type="non-terminal residue" evidence="1">
    <location>
        <position position="55"/>
    </location>
</feature>
<organism evidence="1 2">
    <name type="scientific">Suillus luteus UH-Slu-Lm8-n1</name>
    <dbReference type="NCBI Taxonomy" id="930992"/>
    <lineage>
        <taxon>Eukaryota</taxon>
        <taxon>Fungi</taxon>
        <taxon>Dikarya</taxon>
        <taxon>Basidiomycota</taxon>
        <taxon>Agaricomycotina</taxon>
        <taxon>Agaricomycetes</taxon>
        <taxon>Agaricomycetidae</taxon>
        <taxon>Boletales</taxon>
        <taxon>Suillineae</taxon>
        <taxon>Suillaceae</taxon>
        <taxon>Suillus</taxon>
    </lineage>
</organism>
<gene>
    <name evidence="1" type="ORF">CY34DRAFT_801738</name>
</gene>
<accession>A0A0D0BGX6</accession>
<evidence type="ECO:0000313" key="1">
    <source>
        <dbReference type="EMBL" id="KIK45372.1"/>
    </source>
</evidence>
<reference evidence="1 2" key="1">
    <citation type="submission" date="2014-04" db="EMBL/GenBank/DDBJ databases">
        <authorList>
            <consortium name="DOE Joint Genome Institute"/>
            <person name="Kuo A."/>
            <person name="Ruytinx J."/>
            <person name="Rineau F."/>
            <person name="Colpaert J."/>
            <person name="Kohler A."/>
            <person name="Nagy L.G."/>
            <person name="Floudas D."/>
            <person name="Copeland A."/>
            <person name="Barry K.W."/>
            <person name="Cichocki N."/>
            <person name="Veneault-Fourrey C."/>
            <person name="LaButti K."/>
            <person name="Lindquist E.A."/>
            <person name="Lipzen A."/>
            <person name="Lundell T."/>
            <person name="Morin E."/>
            <person name="Murat C."/>
            <person name="Sun H."/>
            <person name="Tunlid A."/>
            <person name="Henrissat B."/>
            <person name="Grigoriev I.V."/>
            <person name="Hibbett D.S."/>
            <person name="Martin F."/>
            <person name="Nordberg H.P."/>
            <person name="Cantor M.N."/>
            <person name="Hua S.X."/>
        </authorList>
    </citation>
    <scope>NUCLEOTIDE SEQUENCE [LARGE SCALE GENOMIC DNA]</scope>
    <source>
        <strain evidence="1 2">UH-Slu-Lm8-n1</strain>
    </source>
</reference>
<evidence type="ECO:0000313" key="2">
    <source>
        <dbReference type="Proteomes" id="UP000054485"/>
    </source>
</evidence>
<dbReference type="HOGENOM" id="CLU_3038201_0_0_1"/>
<dbReference type="AlphaFoldDB" id="A0A0D0BGX6"/>
<reference evidence="2" key="2">
    <citation type="submission" date="2015-01" db="EMBL/GenBank/DDBJ databases">
        <title>Evolutionary Origins and Diversification of the Mycorrhizal Mutualists.</title>
        <authorList>
            <consortium name="DOE Joint Genome Institute"/>
            <consortium name="Mycorrhizal Genomics Consortium"/>
            <person name="Kohler A."/>
            <person name="Kuo A."/>
            <person name="Nagy L.G."/>
            <person name="Floudas D."/>
            <person name="Copeland A."/>
            <person name="Barry K.W."/>
            <person name="Cichocki N."/>
            <person name="Veneault-Fourrey C."/>
            <person name="LaButti K."/>
            <person name="Lindquist E.A."/>
            <person name="Lipzen A."/>
            <person name="Lundell T."/>
            <person name="Morin E."/>
            <person name="Murat C."/>
            <person name="Riley R."/>
            <person name="Ohm R."/>
            <person name="Sun H."/>
            <person name="Tunlid A."/>
            <person name="Henrissat B."/>
            <person name="Grigoriev I.V."/>
            <person name="Hibbett D.S."/>
            <person name="Martin F."/>
        </authorList>
    </citation>
    <scope>NUCLEOTIDE SEQUENCE [LARGE SCALE GENOMIC DNA]</scope>
    <source>
        <strain evidence="2">UH-Slu-Lm8-n1</strain>
    </source>
</reference>
<keyword evidence="2" id="KW-1185">Reference proteome</keyword>
<dbReference type="EMBL" id="KN835174">
    <property type="protein sequence ID" value="KIK45372.1"/>
    <property type="molecule type" value="Genomic_DNA"/>
</dbReference>